<accession>A0AAV5TRD3</accession>
<comment type="caution">
    <text evidence="2">The sequence shown here is derived from an EMBL/GenBank/DDBJ whole genome shotgun (WGS) entry which is preliminary data.</text>
</comment>
<dbReference type="AlphaFoldDB" id="A0AAV5TRD3"/>
<evidence type="ECO:0000313" key="2">
    <source>
        <dbReference type="EMBL" id="GMS96825.1"/>
    </source>
</evidence>
<evidence type="ECO:0000313" key="3">
    <source>
        <dbReference type="Proteomes" id="UP001432027"/>
    </source>
</evidence>
<dbReference type="Proteomes" id="UP001432027">
    <property type="component" value="Unassembled WGS sequence"/>
</dbReference>
<keyword evidence="3" id="KW-1185">Reference proteome</keyword>
<evidence type="ECO:0000256" key="1">
    <source>
        <dbReference type="SAM" id="Phobius"/>
    </source>
</evidence>
<name>A0AAV5TRD3_9BILA</name>
<feature type="transmembrane region" description="Helical" evidence="1">
    <location>
        <begin position="6"/>
        <end position="27"/>
    </location>
</feature>
<keyword evidence="1" id="KW-1133">Transmembrane helix</keyword>
<organism evidence="2 3">
    <name type="scientific">Pristionchus entomophagus</name>
    <dbReference type="NCBI Taxonomy" id="358040"/>
    <lineage>
        <taxon>Eukaryota</taxon>
        <taxon>Metazoa</taxon>
        <taxon>Ecdysozoa</taxon>
        <taxon>Nematoda</taxon>
        <taxon>Chromadorea</taxon>
        <taxon>Rhabditida</taxon>
        <taxon>Rhabditina</taxon>
        <taxon>Diplogasteromorpha</taxon>
        <taxon>Diplogasteroidea</taxon>
        <taxon>Neodiplogasteridae</taxon>
        <taxon>Pristionchus</taxon>
    </lineage>
</organism>
<keyword evidence="1" id="KW-0472">Membrane</keyword>
<protein>
    <submittedName>
        <fullName evidence="2">Uncharacterized protein</fullName>
    </submittedName>
</protein>
<reference evidence="2" key="1">
    <citation type="submission" date="2023-10" db="EMBL/GenBank/DDBJ databases">
        <title>Genome assembly of Pristionchus species.</title>
        <authorList>
            <person name="Yoshida K."/>
            <person name="Sommer R.J."/>
        </authorList>
    </citation>
    <scope>NUCLEOTIDE SEQUENCE</scope>
    <source>
        <strain evidence="2">RS0144</strain>
    </source>
</reference>
<keyword evidence="1" id="KW-0812">Transmembrane</keyword>
<feature type="non-terminal residue" evidence="2">
    <location>
        <position position="1"/>
    </location>
</feature>
<dbReference type="EMBL" id="BTSX01000004">
    <property type="protein sequence ID" value="GMS96825.1"/>
    <property type="molecule type" value="Genomic_DNA"/>
</dbReference>
<gene>
    <name evidence="2" type="ORF">PENTCL1PPCAC_19000</name>
</gene>
<proteinExistence type="predicted"/>
<sequence>PDFSSAVIPILIVTVLMILVVAVCKVYRWKNERDQQLLQLELIYDTLEGIDPLRSITVEDAEFRIRLHKAVCMPCEVSTFFQPRSRYHKVPPLPTLFLTTNINSL</sequence>
<feature type="non-terminal residue" evidence="2">
    <location>
        <position position="105"/>
    </location>
</feature>